<dbReference type="EMBL" id="CP025001">
    <property type="protein sequence ID" value="AUJ77560.1"/>
    <property type="molecule type" value="Genomic_DNA"/>
</dbReference>
<sequence>MPLKRCNAPACRSYVDWAERYCEKHKGYADKQYNKDVRYTRENNKRYSYYHSREWKLLREQKLRENNYHCAVCASQGRLNKSNRLVVHHKHRELRDVINDLQARTDLNNLEVLCQYHHNQVTFGKEAGPGD</sequence>
<evidence type="ECO:0000313" key="1">
    <source>
        <dbReference type="EMBL" id="AUJ77560.1"/>
    </source>
</evidence>
<gene>
    <name evidence="1" type="ORF">CWD84_12435</name>
</gene>
<organism evidence="1 2">
    <name type="scientific">Bacillus siamensis</name>
    <dbReference type="NCBI Taxonomy" id="659243"/>
    <lineage>
        <taxon>Bacteria</taxon>
        <taxon>Bacillati</taxon>
        <taxon>Bacillota</taxon>
        <taxon>Bacilli</taxon>
        <taxon>Bacillales</taxon>
        <taxon>Bacillaceae</taxon>
        <taxon>Bacillus</taxon>
        <taxon>Bacillus amyloliquefaciens group</taxon>
    </lineage>
</organism>
<accession>A0AAI8MYQ9</accession>
<keyword evidence="2" id="KW-1185">Reference proteome</keyword>
<protein>
    <submittedName>
        <fullName evidence="1">HNH endonuclease</fullName>
    </submittedName>
</protein>
<keyword evidence="1" id="KW-0378">Hydrolase</keyword>
<name>A0AAI8MYQ9_9BACI</name>
<dbReference type="GO" id="GO:0004519">
    <property type="term" value="F:endonuclease activity"/>
    <property type="evidence" value="ECO:0007669"/>
    <property type="project" value="UniProtKB-KW"/>
</dbReference>
<evidence type="ECO:0000313" key="2">
    <source>
        <dbReference type="Proteomes" id="UP000234366"/>
    </source>
</evidence>
<dbReference type="AlphaFoldDB" id="A0AAI8MYQ9"/>
<keyword evidence="1" id="KW-0540">Nuclease</keyword>
<proteinExistence type="predicted"/>
<reference evidence="1 2" key="1">
    <citation type="submission" date="2017-11" db="EMBL/GenBank/DDBJ databases">
        <title>Genome sequence and genome mining of multiple bioactive secondary metabolites from a deep sea-derived Bacillus siamensis SCSIO 05746.</title>
        <authorList>
            <person name="Pan H.-Q."/>
            <person name="Ju J.-H."/>
        </authorList>
    </citation>
    <scope>NUCLEOTIDE SEQUENCE [LARGE SCALE GENOMIC DNA]</scope>
    <source>
        <strain evidence="1 2">SCSIO 05746</strain>
    </source>
</reference>
<dbReference type="Proteomes" id="UP000234366">
    <property type="component" value="Chromosome"/>
</dbReference>
<dbReference type="KEGG" id="bsia:CWD84_12435"/>
<keyword evidence="1" id="KW-0255">Endonuclease</keyword>